<reference evidence="1 2" key="1">
    <citation type="submission" date="2023-01" db="EMBL/GenBank/DDBJ databases">
        <title>Analysis of 21 Apiospora genomes using comparative genomics revels a genus with tremendous synthesis potential of carbohydrate active enzymes and secondary metabolites.</title>
        <authorList>
            <person name="Sorensen T."/>
        </authorList>
    </citation>
    <scope>NUCLEOTIDE SEQUENCE [LARGE SCALE GENOMIC DNA]</scope>
    <source>
        <strain evidence="1 2">CBS 24483</strain>
    </source>
</reference>
<dbReference type="Proteomes" id="UP001391051">
    <property type="component" value="Unassembled WGS sequence"/>
</dbReference>
<gene>
    <name evidence="1" type="ORF">PG986_011419</name>
</gene>
<accession>A0ABR1Q505</accession>
<dbReference type="EMBL" id="JAQQWE010000007">
    <property type="protein sequence ID" value="KAK7947098.1"/>
    <property type="molecule type" value="Genomic_DNA"/>
</dbReference>
<dbReference type="RefSeq" id="XP_066697132.1">
    <property type="nucleotide sequence ID" value="XM_066847641.1"/>
</dbReference>
<protein>
    <submittedName>
        <fullName evidence="1">Uncharacterized protein</fullName>
    </submittedName>
</protein>
<name>A0ABR1Q505_9PEZI</name>
<dbReference type="GeneID" id="92080703"/>
<proteinExistence type="predicted"/>
<organism evidence="1 2">
    <name type="scientific">Apiospora aurea</name>
    <dbReference type="NCBI Taxonomy" id="335848"/>
    <lineage>
        <taxon>Eukaryota</taxon>
        <taxon>Fungi</taxon>
        <taxon>Dikarya</taxon>
        <taxon>Ascomycota</taxon>
        <taxon>Pezizomycotina</taxon>
        <taxon>Sordariomycetes</taxon>
        <taxon>Xylariomycetidae</taxon>
        <taxon>Amphisphaeriales</taxon>
        <taxon>Apiosporaceae</taxon>
        <taxon>Apiospora</taxon>
    </lineage>
</organism>
<sequence>MAVAFSARIILYGMYACNERWEGCTRSAEETELQQLALGGIYDAAREVAGIARRQLQLILTAAVVQRPDEEGEVDAEEEGEVEGSTSPLICHCLYQVAGRM</sequence>
<keyword evidence="2" id="KW-1185">Reference proteome</keyword>
<evidence type="ECO:0000313" key="2">
    <source>
        <dbReference type="Proteomes" id="UP001391051"/>
    </source>
</evidence>
<evidence type="ECO:0000313" key="1">
    <source>
        <dbReference type="EMBL" id="KAK7947098.1"/>
    </source>
</evidence>
<comment type="caution">
    <text evidence="1">The sequence shown here is derived from an EMBL/GenBank/DDBJ whole genome shotgun (WGS) entry which is preliminary data.</text>
</comment>